<evidence type="ECO:0008006" key="3">
    <source>
        <dbReference type="Google" id="ProtNLM"/>
    </source>
</evidence>
<accession>A0AA36IBQ9</accession>
<dbReference type="EMBL" id="CAUJNA010001136">
    <property type="protein sequence ID" value="CAJ1384680.1"/>
    <property type="molecule type" value="Genomic_DNA"/>
</dbReference>
<gene>
    <name evidence="1" type="ORF">EVOR1521_LOCUS11493</name>
</gene>
<dbReference type="InterPro" id="IPR036034">
    <property type="entry name" value="PDZ_sf"/>
</dbReference>
<organism evidence="1 2">
    <name type="scientific">Effrenium voratum</name>
    <dbReference type="NCBI Taxonomy" id="2562239"/>
    <lineage>
        <taxon>Eukaryota</taxon>
        <taxon>Sar</taxon>
        <taxon>Alveolata</taxon>
        <taxon>Dinophyceae</taxon>
        <taxon>Suessiales</taxon>
        <taxon>Symbiodiniaceae</taxon>
        <taxon>Effrenium</taxon>
    </lineage>
</organism>
<evidence type="ECO:0000313" key="1">
    <source>
        <dbReference type="EMBL" id="CAJ1384680.1"/>
    </source>
</evidence>
<dbReference type="Proteomes" id="UP001178507">
    <property type="component" value="Unassembled WGS sequence"/>
</dbReference>
<dbReference type="AlphaFoldDB" id="A0AA36IBQ9"/>
<reference evidence="1" key="1">
    <citation type="submission" date="2023-08" db="EMBL/GenBank/DDBJ databases">
        <authorList>
            <person name="Chen Y."/>
            <person name="Shah S."/>
            <person name="Dougan E. K."/>
            <person name="Thang M."/>
            <person name="Chan C."/>
        </authorList>
    </citation>
    <scope>NUCLEOTIDE SEQUENCE</scope>
</reference>
<name>A0AA36IBQ9_9DINO</name>
<evidence type="ECO:0000313" key="2">
    <source>
        <dbReference type="Proteomes" id="UP001178507"/>
    </source>
</evidence>
<keyword evidence="2" id="KW-1185">Reference proteome</keyword>
<dbReference type="PANTHER" id="PTHR37563">
    <property type="entry name" value="PHYTANOYL-COA DIOXYGENASE FAMILY PROTEIN (AFU_ORTHOLOGUE AFUA_2G03330)"/>
    <property type="match status" value="1"/>
</dbReference>
<protein>
    <recommendedName>
        <fullName evidence="3">Phytanoyl-CoA dioxygenase</fullName>
    </recommendedName>
</protein>
<comment type="caution">
    <text evidence="1">The sequence shown here is derived from an EMBL/GenBank/DDBJ whole genome shotgun (WGS) entry which is preliminary data.</text>
</comment>
<dbReference type="PANTHER" id="PTHR37563:SF2">
    <property type="entry name" value="PHYTANOYL-COA DIOXYGENASE FAMILY PROTEIN (AFU_ORTHOLOGUE AFUA_2G03330)"/>
    <property type="match status" value="1"/>
</dbReference>
<dbReference type="InterPro" id="IPR051961">
    <property type="entry name" value="Fungal_Metabolite_Diox"/>
</dbReference>
<proteinExistence type="predicted"/>
<dbReference type="SUPFAM" id="SSF51197">
    <property type="entry name" value="Clavaminate synthase-like"/>
    <property type="match status" value="2"/>
</dbReference>
<dbReference type="Gene3D" id="2.60.120.620">
    <property type="entry name" value="q2cbj1_9rhob like domain"/>
    <property type="match status" value="1"/>
</dbReference>
<dbReference type="SUPFAM" id="SSF50156">
    <property type="entry name" value="PDZ domain-like"/>
    <property type="match status" value="1"/>
</dbReference>
<sequence>MRRASLVLSLALGATWLQAWSLLDLSRRPKLALRKLGAAALPGLFRAERLDALRAHFGDVDERRFKFGDLRTQRSAVHLPFREPFSSFPLLGEGAELHPLLSGYLGPDFVLESALVITVDGQTPAQNAHTDTEDEGSVSVHIPLQPLTAKFAPLSFCLGTHTDVELLDRAAEQVRRWRCKNESPTEARQRIAAGNSVRREAITILWNDEMPLLESVDLKIGRRSARVAKVRHGSLEVGDEITGVNEMSFATWHRVQRQIPELQEAISLQILRAPDARDLPPAPDLLVGAPLGVGDAVIYDSRTIHWGMANQEFEPRQVLYLNFMSSSFQGYSPDGDAIADASPECLLARSSFREKLSTLKTLQRAG</sequence>